<feature type="transmembrane region" description="Helical" evidence="1">
    <location>
        <begin position="298"/>
        <end position="319"/>
    </location>
</feature>
<gene>
    <name evidence="2" type="ORF">GGR24_001179</name>
</gene>
<dbReference type="Proteomes" id="UP000528964">
    <property type="component" value="Unassembled WGS sequence"/>
</dbReference>
<name>A0A7W6CWU3_9HYPH</name>
<keyword evidence="1" id="KW-1133">Transmembrane helix</keyword>
<keyword evidence="3" id="KW-1185">Reference proteome</keyword>
<keyword evidence="1" id="KW-0472">Membrane</keyword>
<keyword evidence="1" id="KW-0812">Transmembrane</keyword>
<dbReference type="Pfam" id="PF05661">
    <property type="entry name" value="DUF808"/>
    <property type="match status" value="1"/>
</dbReference>
<comment type="caution">
    <text evidence="2">The sequence shown here is derived from an EMBL/GenBank/DDBJ whole genome shotgun (WGS) entry which is preliminary data.</text>
</comment>
<proteinExistence type="predicted"/>
<sequence>MAVGLIALLDDVAAIAKVAAASLDDVAGQAAKAGVKAAGVVIDDAAVTPRYVVGFAAERELPIVFRIALGSLKNKLLYLLPAALALSWFAPWVITPLLMIGGAYLCYEGAEKVYEALFPHKAHEHEKAVGGAGGAAALEQQKISGAIKTDFILSAEIMAITLAAVPADASFWNKAMVLAVVGLLITIAVYGVVALIVKADDAGVAMAKSPSQSAFGSFVRKLGRALVVGMPFLLKGLAIVGTAAMIWVGGGIIVHGLAHYGFTHIEEALHHAAEATSHALPALAGAAGWLTTAAGSGVVGLAIGAAIIPLASYVIGPAWRAVGGMFGKKSAPVATPHGGGH</sequence>
<dbReference type="InterPro" id="IPR008526">
    <property type="entry name" value="YedI"/>
</dbReference>
<dbReference type="PIRSF" id="PIRSF016660">
    <property type="entry name" value="YedI"/>
    <property type="match status" value="1"/>
</dbReference>
<feature type="transmembrane region" description="Helical" evidence="1">
    <location>
        <begin position="232"/>
        <end position="254"/>
    </location>
</feature>
<protein>
    <recommendedName>
        <fullName evidence="4">DUF808 domain-containing protein</fullName>
    </recommendedName>
</protein>
<evidence type="ECO:0000313" key="3">
    <source>
        <dbReference type="Proteomes" id="UP000528964"/>
    </source>
</evidence>
<evidence type="ECO:0000313" key="2">
    <source>
        <dbReference type="EMBL" id="MBB3972546.1"/>
    </source>
</evidence>
<dbReference type="GO" id="GO:0005886">
    <property type="term" value="C:plasma membrane"/>
    <property type="evidence" value="ECO:0007669"/>
    <property type="project" value="TreeGrafter"/>
</dbReference>
<dbReference type="PANTHER" id="PTHR30503">
    <property type="entry name" value="INNER MEMBRANE PROTEIN YEDI"/>
    <property type="match status" value="1"/>
</dbReference>
<dbReference type="PANTHER" id="PTHR30503:SF3">
    <property type="entry name" value="INNER MEMBRANE PROTEIN YEDI"/>
    <property type="match status" value="1"/>
</dbReference>
<dbReference type="AlphaFoldDB" id="A0A7W6CWU3"/>
<evidence type="ECO:0000256" key="1">
    <source>
        <dbReference type="SAM" id="Phobius"/>
    </source>
</evidence>
<feature type="transmembrane region" description="Helical" evidence="1">
    <location>
        <begin position="175"/>
        <end position="197"/>
    </location>
</feature>
<dbReference type="RefSeq" id="WP_183394333.1">
    <property type="nucleotide sequence ID" value="NZ_JACIDR010000001.1"/>
</dbReference>
<accession>A0A7W6CWU3</accession>
<reference evidence="2 3" key="1">
    <citation type="submission" date="2020-08" db="EMBL/GenBank/DDBJ databases">
        <title>Genomic Encyclopedia of Type Strains, Phase IV (KMG-IV): sequencing the most valuable type-strain genomes for metagenomic binning, comparative biology and taxonomic classification.</title>
        <authorList>
            <person name="Goeker M."/>
        </authorList>
    </citation>
    <scope>NUCLEOTIDE SEQUENCE [LARGE SCALE GENOMIC DNA]</scope>
    <source>
        <strain evidence="2 3">DSM 25481</strain>
    </source>
</reference>
<feature type="transmembrane region" description="Helical" evidence="1">
    <location>
        <begin position="76"/>
        <end position="94"/>
    </location>
</feature>
<evidence type="ECO:0008006" key="4">
    <source>
        <dbReference type="Google" id="ProtNLM"/>
    </source>
</evidence>
<organism evidence="2 3">
    <name type="scientific">Hansschlegelia beijingensis</name>
    <dbReference type="NCBI Taxonomy" id="1133344"/>
    <lineage>
        <taxon>Bacteria</taxon>
        <taxon>Pseudomonadati</taxon>
        <taxon>Pseudomonadota</taxon>
        <taxon>Alphaproteobacteria</taxon>
        <taxon>Hyphomicrobiales</taxon>
        <taxon>Methylopilaceae</taxon>
        <taxon>Hansschlegelia</taxon>
    </lineage>
</organism>
<dbReference type="EMBL" id="JACIDR010000001">
    <property type="protein sequence ID" value="MBB3972546.1"/>
    <property type="molecule type" value="Genomic_DNA"/>
</dbReference>